<dbReference type="AlphaFoldDB" id="S0FTQ6"/>
<evidence type="ECO:0000313" key="3">
    <source>
        <dbReference type="Proteomes" id="UP000014216"/>
    </source>
</evidence>
<dbReference type="EMBL" id="APJX01000010">
    <property type="protein sequence ID" value="EMS78070.1"/>
    <property type="molecule type" value="Genomic_DNA"/>
</dbReference>
<dbReference type="OrthoDB" id="5418460at2"/>
<proteinExistence type="predicted"/>
<dbReference type="Proteomes" id="UP000014216">
    <property type="component" value="Unassembled WGS sequence"/>
</dbReference>
<dbReference type="PROSITE" id="PS51186">
    <property type="entry name" value="GNAT"/>
    <property type="match status" value="1"/>
</dbReference>
<keyword evidence="2" id="KW-0808">Transferase</keyword>
<dbReference type="Pfam" id="PF00583">
    <property type="entry name" value="Acetyltransf_1"/>
    <property type="match status" value="1"/>
</dbReference>
<evidence type="ECO:0000313" key="2">
    <source>
        <dbReference type="EMBL" id="EMS78070.1"/>
    </source>
</evidence>
<name>S0FTQ6_9BACT</name>
<sequence length="145" mass="16252">MEEPIIREIRLEDAQAIEDIRAAISPQDANVDFLKLVKQQVSDGNGTTSLAAELNNKVVGYMISTTLYAGFGIRKSAWIMAIGVHPDYMGRGIGLALANRICDIYRDKEVACIYSSVMWDSIDVLSFFKKLGFKRSEFINLKKEL</sequence>
<organism evidence="2 3">
    <name type="scientific">Desulfotignum phosphitoxidans DSM 13687</name>
    <dbReference type="NCBI Taxonomy" id="1286635"/>
    <lineage>
        <taxon>Bacteria</taxon>
        <taxon>Pseudomonadati</taxon>
        <taxon>Thermodesulfobacteriota</taxon>
        <taxon>Desulfobacteria</taxon>
        <taxon>Desulfobacterales</taxon>
        <taxon>Desulfobacteraceae</taxon>
        <taxon>Desulfotignum</taxon>
    </lineage>
</organism>
<dbReference type="InterPro" id="IPR016181">
    <property type="entry name" value="Acyl_CoA_acyltransferase"/>
</dbReference>
<dbReference type="InterPro" id="IPR000182">
    <property type="entry name" value="GNAT_dom"/>
</dbReference>
<accession>S0FTQ6</accession>
<evidence type="ECO:0000259" key="1">
    <source>
        <dbReference type="PROSITE" id="PS51186"/>
    </source>
</evidence>
<dbReference type="Gene3D" id="3.40.630.30">
    <property type="match status" value="1"/>
</dbReference>
<dbReference type="SUPFAM" id="SSF55729">
    <property type="entry name" value="Acyl-CoA N-acyltransferases (Nat)"/>
    <property type="match status" value="1"/>
</dbReference>
<dbReference type="RefSeq" id="WP_006967872.1">
    <property type="nucleotide sequence ID" value="NZ_APJX01000010.1"/>
</dbReference>
<protein>
    <submittedName>
        <fullName evidence="2">Acetyltransferase, GNAT family</fullName>
    </submittedName>
</protein>
<reference evidence="2 3" key="1">
    <citation type="journal article" date="2013" name="Genome Announc.">
        <title>Draft Genome Sequence of Desulfotignum phosphitoxidans DSM 13687 Strain FiPS-3.</title>
        <authorList>
            <person name="Poehlein A."/>
            <person name="Daniel R."/>
            <person name="Simeonova D.D."/>
        </authorList>
    </citation>
    <scope>NUCLEOTIDE SEQUENCE [LARGE SCALE GENOMIC DNA]</scope>
    <source>
        <strain evidence="2 3">DSM 13687</strain>
    </source>
</reference>
<dbReference type="GO" id="GO:0016747">
    <property type="term" value="F:acyltransferase activity, transferring groups other than amino-acyl groups"/>
    <property type="evidence" value="ECO:0007669"/>
    <property type="project" value="InterPro"/>
</dbReference>
<feature type="domain" description="N-acetyltransferase" evidence="1">
    <location>
        <begin position="4"/>
        <end position="145"/>
    </location>
</feature>
<keyword evidence="3" id="KW-1185">Reference proteome</keyword>
<gene>
    <name evidence="2" type="ORF">Dpo_10c00630</name>
</gene>
<comment type="caution">
    <text evidence="2">The sequence shown here is derived from an EMBL/GenBank/DDBJ whole genome shotgun (WGS) entry which is preliminary data.</text>
</comment>
<dbReference type="CDD" id="cd04301">
    <property type="entry name" value="NAT_SF"/>
    <property type="match status" value="1"/>
</dbReference>